<dbReference type="GO" id="GO:0005524">
    <property type="term" value="F:ATP binding"/>
    <property type="evidence" value="ECO:0007669"/>
    <property type="project" value="UniProtKB-KW"/>
</dbReference>
<dbReference type="STRING" id="229921.ADN01_11625"/>
<evidence type="ECO:0000259" key="4">
    <source>
        <dbReference type="Pfam" id="PF02655"/>
    </source>
</evidence>
<dbReference type="InterPro" id="IPR003806">
    <property type="entry name" value="ATP-grasp_PylC-type"/>
</dbReference>
<feature type="domain" description="PylC N-terminal" evidence="5">
    <location>
        <begin position="17"/>
        <end position="99"/>
    </location>
</feature>
<dbReference type="Pfam" id="PF21360">
    <property type="entry name" value="PylC-like_N"/>
    <property type="match status" value="1"/>
</dbReference>
<dbReference type="PANTHER" id="PTHR43055:SF1">
    <property type="entry name" value="FORMATE-DEPENDENT PHOSPHORIBOSYLGLYCINAMIDE FORMYLTRANSFERASE"/>
    <property type="match status" value="1"/>
</dbReference>
<protein>
    <submittedName>
        <fullName evidence="6">Uncharacterized protein</fullName>
    </submittedName>
</protein>
<dbReference type="RefSeq" id="WP_062419854.1">
    <property type="nucleotide sequence ID" value="NZ_BBXZ01000183.1"/>
</dbReference>
<proteinExistence type="predicted"/>
<keyword evidence="2" id="KW-0547">Nucleotide-binding</keyword>
<keyword evidence="1" id="KW-0436">Ligase</keyword>
<accession>A0A0M8JSB2</accession>
<evidence type="ECO:0000313" key="6">
    <source>
        <dbReference type="EMBL" id="GAP19585.1"/>
    </source>
</evidence>
<evidence type="ECO:0000256" key="3">
    <source>
        <dbReference type="ARBA" id="ARBA00022840"/>
    </source>
</evidence>
<keyword evidence="3" id="KW-0067">ATP-binding</keyword>
<dbReference type="EMBL" id="LGCM01000039">
    <property type="protein sequence ID" value="KPL80763.1"/>
    <property type="molecule type" value="Genomic_DNA"/>
</dbReference>
<reference evidence="7 8" key="2">
    <citation type="submission" date="2015-07" db="EMBL/GenBank/DDBJ databases">
        <title>Genome sequence of Levilinea saccharolytica DSM 16555.</title>
        <authorList>
            <person name="Hemp J."/>
            <person name="Ward L.M."/>
            <person name="Pace L.A."/>
            <person name="Fischer W.W."/>
        </authorList>
    </citation>
    <scope>NUCLEOTIDE SEQUENCE [LARGE SCALE GENOMIC DNA]</scope>
    <source>
        <strain evidence="7 8">KIBI-1</strain>
    </source>
</reference>
<name>A0A0M8JSB2_9CHLR</name>
<dbReference type="GO" id="GO:0005829">
    <property type="term" value="C:cytosol"/>
    <property type="evidence" value="ECO:0007669"/>
    <property type="project" value="TreeGrafter"/>
</dbReference>
<dbReference type="OrthoDB" id="9803907at2"/>
<dbReference type="PANTHER" id="PTHR43055">
    <property type="entry name" value="FORMATE-DEPENDENT PHOSPHORIBOSYLGLYCINAMIDE FORMYLTRANSFERASE"/>
    <property type="match status" value="1"/>
</dbReference>
<dbReference type="Gene3D" id="3.40.50.20">
    <property type="match status" value="1"/>
</dbReference>
<reference evidence="6" key="1">
    <citation type="journal article" date="2015" name="Genome Announc.">
        <title>Draft Genome Sequences of Anaerolinea thermolimosa IMO-1, Bellilinea caldifistulae GOMI-1, Leptolinea tardivitalis YMTK-2, Levilinea saccharolytica KIBI-1, Longilinea arvoryzae KOME-1, Previously Described as Members of the Class Anaerolineae (Chloroflexi).</title>
        <authorList>
            <person name="Matsuura N."/>
            <person name="Tourlousse M.D."/>
            <person name="Ohashi A."/>
            <person name="Hugenholtz P."/>
            <person name="Sekiguchi Y."/>
        </authorList>
    </citation>
    <scope>NUCLEOTIDE SEQUENCE</scope>
    <source>
        <strain evidence="6">KIBI-1</strain>
    </source>
</reference>
<organism evidence="6">
    <name type="scientific">Levilinea saccharolytica</name>
    <dbReference type="NCBI Taxonomy" id="229921"/>
    <lineage>
        <taxon>Bacteria</taxon>
        <taxon>Bacillati</taxon>
        <taxon>Chloroflexota</taxon>
        <taxon>Anaerolineae</taxon>
        <taxon>Anaerolineales</taxon>
        <taxon>Anaerolineaceae</taxon>
        <taxon>Levilinea</taxon>
    </lineage>
</organism>
<dbReference type="SUPFAM" id="SSF56059">
    <property type="entry name" value="Glutathione synthetase ATP-binding domain-like"/>
    <property type="match status" value="1"/>
</dbReference>
<feature type="domain" description="ATP-grasp fold PylC-type" evidence="4">
    <location>
        <begin position="111"/>
        <end position="290"/>
    </location>
</feature>
<sequence>MAKTIFFSVANVPGTVYKFKQFRKLGYRLVAGDANPDAVGRHFADAFHVLPMQKDPGYMDAVLRVVEQEKVDLFVAGEGESLRALAIRDRFEALGCTLVATDAHTLEIALDKVTLFDFLAEHTDVPLMRYHAVHSLADFEVGLEKMRGCKVCIKPARGSGSRGFVILRDEPMKARELFTKKMSFLEMTIDEMRSILANSTDIPKLVLMEYLEDTNFDSNMVCRNGQILFQSVKTRDEAKIGTITHGHILEHPEINTINQKIIGALGTTGLVAIQYIGNKIIEINPRWSTSLVHGSINEYLMGVQIFTGEPITVDPSDVQDYPGLKMVRFWDIITYKD</sequence>
<evidence type="ECO:0000313" key="7">
    <source>
        <dbReference type="EMBL" id="KPL80763.1"/>
    </source>
</evidence>
<evidence type="ECO:0000256" key="1">
    <source>
        <dbReference type="ARBA" id="ARBA00022598"/>
    </source>
</evidence>
<dbReference type="AlphaFoldDB" id="A0A0M8JSB2"/>
<dbReference type="Pfam" id="PF02655">
    <property type="entry name" value="ATP-grasp_3"/>
    <property type="match status" value="1"/>
</dbReference>
<dbReference type="EMBL" id="DF967975">
    <property type="protein sequence ID" value="GAP19585.1"/>
    <property type="molecule type" value="Genomic_DNA"/>
</dbReference>
<evidence type="ECO:0000259" key="5">
    <source>
        <dbReference type="Pfam" id="PF21360"/>
    </source>
</evidence>
<dbReference type="Proteomes" id="UP000050501">
    <property type="component" value="Unassembled WGS sequence"/>
</dbReference>
<dbReference type="GO" id="GO:0046872">
    <property type="term" value="F:metal ion binding"/>
    <property type="evidence" value="ECO:0007669"/>
    <property type="project" value="InterPro"/>
</dbReference>
<gene>
    <name evidence="7" type="ORF">ADN01_11625</name>
    <name evidence="6" type="ORF">LSAC_03495</name>
</gene>
<dbReference type="GO" id="GO:0016874">
    <property type="term" value="F:ligase activity"/>
    <property type="evidence" value="ECO:0007669"/>
    <property type="project" value="UniProtKB-KW"/>
</dbReference>
<evidence type="ECO:0000256" key="2">
    <source>
        <dbReference type="ARBA" id="ARBA00022741"/>
    </source>
</evidence>
<keyword evidence="8" id="KW-1185">Reference proteome</keyword>
<dbReference type="Gene3D" id="3.30.470.20">
    <property type="entry name" value="ATP-grasp fold, B domain"/>
    <property type="match status" value="1"/>
</dbReference>
<dbReference type="InterPro" id="IPR048764">
    <property type="entry name" value="PylC_N"/>
</dbReference>
<evidence type="ECO:0000313" key="8">
    <source>
        <dbReference type="Proteomes" id="UP000050501"/>
    </source>
</evidence>